<gene>
    <name evidence="2" type="ORF">AVDCRST_MAG19-3045</name>
</gene>
<reference evidence="2" key="1">
    <citation type="submission" date="2020-02" db="EMBL/GenBank/DDBJ databases">
        <authorList>
            <person name="Meier V. D."/>
        </authorList>
    </citation>
    <scope>NUCLEOTIDE SEQUENCE</scope>
    <source>
        <strain evidence="2">AVDCRST_MAG19</strain>
    </source>
</reference>
<dbReference type="Gene3D" id="3.30.110.170">
    <property type="entry name" value="Protein of unknown function (DUF541), domain 1"/>
    <property type="match status" value="1"/>
</dbReference>
<organism evidence="2">
    <name type="scientific">uncultured Thermomicrobiales bacterium</name>
    <dbReference type="NCBI Taxonomy" id="1645740"/>
    <lineage>
        <taxon>Bacteria</taxon>
        <taxon>Pseudomonadati</taxon>
        <taxon>Thermomicrobiota</taxon>
        <taxon>Thermomicrobia</taxon>
        <taxon>Thermomicrobiales</taxon>
        <taxon>environmental samples</taxon>
    </lineage>
</organism>
<sequence>MDRTTRWRSVVGPPRRRHAGSRRPVLLAGVLALALGTGLPGLGAGAAGARAQDAAQPPTRGITVIGYGKSSAPAETAELQLVTSQEEYGPPRAPDPDATPGAEEREAVGPVVDGLLAIGVAEEDVEIVVSSVIGGFYGPGGPGIARIDVAVDEPTPERVDELIDAATVGAAEENLVLNLIGVGYAVADCAPLEREARETALEDARTRAALQAELMGVELGEAVAASDVPINVGNAFGAYYGELAPTQVACAPPAPAPTGGSPVSVPPFDPTDEAEVNVYAQVAVTFEIR</sequence>
<dbReference type="EMBL" id="CADCWL010000158">
    <property type="protein sequence ID" value="CAA9573393.1"/>
    <property type="molecule type" value="Genomic_DNA"/>
</dbReference>
<feature type="region of interest" description="Disordered" evidence="1">
    <location>
        <begin position="84"/>
        <end position="104"/>
    </location>
</feature>
<feature type="region of interest" description="Disordered" evidence="1">
    <location>
        <begin position="1"/>
        <end position="22"/>
    </location>
</feature>
<protein>
    <recommendedName>
        <fullName evidence="3">DUF541 domain-containing protein</fullName>
    </recommendedName>
</protein>
<name>A0A6J4VAG0_9BACT</name>
<evidence type="ECO:0000256" key="1">
    <source>
        <dbReference type="SAM" id="MobiDB-lite"/>
    </source>
</evidence>
<accession>A0A6J4VAG0</accession>
<dbReference type="AlphaFoldDB" id="A0A6J4VAG0"/>
<dbReference type="Pfam" id="PF04402">
    <property type="entry name" value="SIMPL"/>
    <property type="match status" value="1"/>
</dbReference>
<proteinExistence type="predicted"/>
<evidence type="ECO:0008006" key="3">
    <source>
        <dbReference type="Google" id="ProtNLM"/>
    </source>
</evidence>
<evidence type="ECO:0000313" key="2">
    <source>
        <dbReference type="EMBL" id="CAA9573393.1"/>
    </source>
</evidence>
<dbReference type="InterPro" id="IPR007497">
    <property type="entry name" value="SIMPL/DUF541"/>
</dbReference>